<feature type="transmembrane region" description="Helical" evidence="1">
    <location>
        <begin position="20"/>
        <end position="39"/>
    </location>
</feature>
<dbReference type="RefSeq" id="WP_135945225.1">
    <property type="nucleotide sequence ID" value="NZ_BMEI01000003.1"/>
</dbReference>
<dbReference type="EMBL" id="SRXV01000003">
    <property type="protein sequence ID" value="TGY92092.1"/>
    <property type="molecule type" value="Genomic_DNA"/>
</dbReference>
<accession>A0A4S2H9H2</accession>
<keyword evidence="1" id="KW-0812">Transmembrane</keyword>
<reference evidence="2 3" key="1">
    <citation type="journal article" date="2013" name="Int. J. Syst. Evol. Microbiol.">
        <title>Marinicauda pacifica gen. nov., sp. nov., a prosthecate alphaproteobacterium of the family Hyphomonadaceae isolated from deep seawater.</title>
        <authorList>
            <person name="Zhang X.Y."/>
            <person name="Li G.W."/>
            <person name="Wang C.S."/>
            <person name="Zhang Y.J."/>
            <person name="Xu X.W."/>
            <person name="Li H."/>
            <person name="Liu A."/>
            <person name="Liu C."/>
            <person name="Xie B.B."/>
            <person name="Qin Q.L."/>
            <person name="Xu Z."/>
            <person name="Chen X.L."/>
            <person name="Zhou B.C."/>
            <person name="Zhang Y.Z."/>
        </authorList>
    </citation>
    <scope>NUCLEOTIDE SEQUENCE [LARGE SCALE GENOMIC DNA]</scope>
    <source>
        <strain evidence="2 3">P-1 km-3</strain>
    </source>
</reference>
<evidence type="ECO:0000256" key="1">
    <source>
        <dbReference type="SAM" id="Phobius"/>
    </source>
</evidence>
<gene>
    <name evidence="2" type="ORF">E5162_10515</name>
</gene>
<proteinExistence type="predicted"/>
<name>A0A4S2H9H2_9PROT</name>
<sequence length="198" mass="21244">MTSLATRFSGLSETLRRQATPRALIGLGVLVAIVMFFALDGLGSHTARIASQVDQMQREVRLYEAVLADPDWVDRSVEAREALEEARSGFWQGDTSGIIAAQLQGSVETAARTSGVLQPRVSVLSPPAPLGDEAVLFEISVSARDNRGQFLAFFQEIARGQGTLIPVGFSWNRITGQLEIQLVAPGVVQSSAPGEPQP</sequence>
<comment type="caution">
    <text evidence="2">The sequence shown here is derived from an EMBL/GenBank/DDBJ whole genome shotgun (WGS) entry which is preliminary data.</text>
</comment>
<dbReference type="AlphaFoldDB" id="A0A4S2H9H2"/>
<organism evidence="2 3">
    <name type="scientific">Marinicauda pacifica</name>
    <dbReference type="NCBI Taxonomy" id="1133559"/>
    <lineage>
        <taxon>Bacteria</taxon>
        <taxon>Pseudomonadati</taxon>
        <taxon>Pseudomonadota</taxon>
        <taxon>Alphaproteobacteria</taxon>
        <taxon>Maricaulales</taxon>
        <taxon>Maricaulaceae</taxon>
        <taxon>Marinicauda</taxon>
    </lineage>
</organism>
<evidence type="ECO:0000313" key="3">
    <source>
        <dbReference type="Proteomes" id="UP000305451"/>
    </source>
</evidence>
<evidence type="ECO:0000313" key="2">
    <source>
        <dbReference type="EMBL" id="TGY92092.1"/>
    </source>
</evidence>
<keyword evidence="1" id="KW-1133">Transmembrane helix</keyword>
<keyword evidence="1" id="KW-0472">Membrane</keyword>
<keyword evidence="3" id="KW-1185">Reference proteome</keyword>
<protein>
    <submittedName>
        <fullName evidence="2">Uncharacterized protein</fullName>
    </submittedName>
</protein>
<dbReference type="Proteomes" id="UP000305451">
    <property type="component" value="Unassembled WGS sequence"/>
</dbReference>